<keyword evidence="5" id="KW-1185">Reference proteome</keyword>
<comment type="subcellular location">
    <subcellularLocation>
        <location evidence="2">Cell membrane</location>
        <topology evidence="2">Lipid-anchor</topology>
    </subcellularLocation>
</comment>
<sequence>MSLSSVTPVLGQAPVARSSAATDAAALPRWKTPFCAVLAMLFLAGCSSLTSSYESPQAVAIPSQWSALTSSSQAAQSQSPLLVEALQGAWWRQFDDPVLNQLIDMALARNSDLVSAAWNLRQAELTLGLTQDRQTPTVGANAGANISRNLDNGTSSRSYSANVGVSYELDLWGRLSSQTDAAQWRVVASEQDLQSTAVALVATVATQYWQLIYQNEQIVNGLQSLSYLREAQQLVQVQYDAGGVSGLELQEARRSIASQEAELAQLRQARQSSRNALAVLLQLPPSDQSLEQILPLTRIALPTADVPELPAGIPAEVLARRPDVHAAESRLRATLADGDAIRASYYPTFSLTAGLGSASNSLSQWLSNPIGSLGASLTLPFLQHTQMRLNNAVSRATYEAALNGFERTLLTALQEVEDALGAREQLSQQRQWLQEQLDAADRVQDINEVRYRTGATSLRVWLDAQEARRNAQLALSANRFNQLSNQLTLYKALGGDTQLPTPQVPSVQELIDAAAHNTVLP</sequence>
<accession>A0A4S5BRC2</accession>
<dbReference type="InterPro" id="IPR010131">
    <property type="entry name" value="MdtP/NodT-like"/>
</dbReference>
<keyword evidence="2" id="KW-0564">Palmitate</keyword>
<dbReference type="Pfam" id="PF02321">
    <property type="entry name" value="OEP"/>
    <property type="match status" value="2"/>
</dbReference>
<feature type="coiled-coil region" evidence="3">
    <location>
        <begin position="416"/>
        <end position="443"/>
    </location>
</feature>
<comment type="similarity">
    <text evidence="1 2">Belongs to the outer membrane factor (OMF) (TC 1.B.17) family.</text>
</comment>
<dbReference type="PANTHER" id="PTHR30203">
    <property type="entry name" value="OUTER MEMBRANE CATION EFFLUX PROTEIN"/>
    <property type="match status" value="1"/>
</dbReference>
<dbReference type="Gene3D" id="2.20.200.10">
    <property type="entry name" value="Outer membrane efflux proteins (OEP)"/>
    <property type="match status" value="1"/>
</dbReference>
<proteinExistence type="inferred from homology"/>
<organism evidence="4 5">
    <name type="scientific">Lampropedia aestuarii</name>
    <dbReference type="NCBI Taxonomy" id="2562762"/>
    <lineage>
        <taxon>Bacteria</taxon>
        <taxon>Pseudomonadati</taxon>
        <taxon>Pseudomonadota</taxon>
        <taxon>Betaproteobacteria</taxon>
        <taxon>Burkholderiales</taxon>
        <taxon>Comamonadaceae</taxon>
        <taxon>Lampropedia</taxon>
    </lineage>
</organism>
<keyword evidence="3" id="KW-0175">Coiled coil</keyword>
<evidence type="ECO:0000313" key="4">
    <source>
        <dbReference type="EMBL" id="THJ33743.1"/>
    </source>
</evidence>
<protein>
    <submittedName>
        <fullName evidence="4">Efflux transporter outer membrane subunit</fullName>
    </submittedName>
</protein>
<dbReference type="PANTHER" id="PTHR30203:SF32">
    <property type="entry name" value="CATION EFFLUX SYSTEM PROTEIN CUSC"/>
    <property type="match status" value="1"/>
</dbReference>
<evidence type="ECO:0000256" key="2">
    <source>
        <dbReference type="RuleBase" id="RU362097"/>
    </source>
</evidence>
<gene>
    <name evidence="4" type="ORF">E8K88_08780</name>
</gene>
<keyword evidence="2" id="KW-0472">Membrane</keyword>
<dbReference type="OrthoDB" id="9770517at2"/>
<dbReference type="GO" id="GO:0005886">
    <property type="term" value="C:plasma membrane"/>
    <property type="evidence" value="ECO:0007669"/>
    <property type="project" value="UniProtKB-SubCell"/>
</dbReference>
<dbReference type="SUPFAM" id="SSF56954">
    <property type="entry name" value="Outer membrane efflux proteins (OEP)"/>
    <property type="match status" value="1"/>
</dbReference>
<evidence type="ECO:0000313" key="5">
    <source>
        <dbReference type="Proteomes" id="UP000306236"/>
    </source>
</evidence>
<keyword evidence="2" id="KW-0812">Transmembrane</keyword>
<evidence type="ECO:0000256" key="3">
    <source>
        <dbReference type="SAM" id="Coils"/>
    </source>
</evidence>
<dbReference type="GO" id="GO:0015562">
    <property type="term" value="F:efflux transmembrane transporter activity"/>
    <property type="evidence" value="ECO:0007669"/>
    <property type="project" value="InterPro"/>
</dbReference>
<dbReference type="Gene3D" id="1.20.1600.10">
    <property type="entry name" value="Outer membrane efflux proteins (OEP)"/>
    <property type="match status" value="1"/>
</dbReference>
<comment type="caution">
    <text evidence="4">The sequence shown here is derived from an EMBL/GenBank/DDBJ whole genome shotgun (WGS) entry which is preliminary data.</text>
</comment>
<dbReference type="EMBL" id="SSWX01000009">
    <property type="protein sequence ID" value="THJ33743.1"/>
    <property type="molecule type" value="Genomic_DNA"/>
</dbReference>
<dbReference type="InterPro" id="IPR003423">
    <property type="entry name" value="OMP_efflux"/>
</dbReference>
<keyword evidence="2" id="KW-1134">Transmembrane beta strand</keyword>
<name>A0A4S5BRC2_9BURK</name>
<reference evidence="4 5" key="1">
    <citation type="submission" date="2019-04" db="EMBL/GenBank/DDBJ databases">
        <title>Lampropedia sp YIM MLB12 draf genome.</title>
        <authorList>
            <person name="Wang Y.-X."/>
        </authorList>
    </citation>
    <scope>NUCLEOTIDE SEQUENCE [LARGE SCALE GENOMIC DNA]</scope>
    <source>
        <strain evidence="4 5">YIM MLB12</strain>
    </source>
</reference>
<feature type="coiled-coil region" evidence="3">
    <location>
        <begin position="249"/>
        <end position="276"/>
    </location>
</feature>
<dbReference type="RefSeq" id="WP_136406278.1">
    <property type="nucleotide sequence ID" value="NZ_SSWX01000009.1"/>
</dbReference>
<evidence type="ECO:0000256" key="1">
    <source>
        <dbReference type="ARBA" id="ARBA00007613"/>
    </source>
</evidence>
<keyword evidence="2" id="KW-0449">Lipoprotein</keyword>
<dbReference type="Proteomes" id="UP000306236">
    <property type="component" value="Unassembled WGS sequence"/>
</dbReference>
<dbReference type="AlphaFoldDB" id="A0A4S5BRC2"/>
<dbReference type="NCBIfam" id="TIGR01845">
    <property type="entry name" value="outer_NodT"/>
    <property type="match status" value="1"/>
</dbReference>